<comment type="similarity">
    <text evidence="2">Belongs to the eukaryotic/archaeal RNase P protein component 3 family.</text>
</comment>
<dbReference type="EMBL" id="CM010720">
    <property type="protein sequence ID" value="RZC67878.1"/>
    <property type="molecule type" value="Genomic_DNA"/>
</dbReference>
<feature type="compositionally biased region" description="Basic and acidic residues" evidence="6">
    <location>
        <begin position="359"/>
        <end position="369"/>
    </location>
</feature>
<dbReference type="GO" id="GO:0005655">
    <property type="term" value="C:nucleolar ribonuclease P complex"/>
    <property type="evidence" value="ECO:0007669"/>
    <property type="project" value="TreeGrafter"/>
</dbReference>
<dbReference type="InterPro" id="IPR016195">
    <property type="entry name" value="Pol/histidinol_Pase-like"/>
</dbReference>
<reference evidence="7 8" key="1">
    <citation type="journal article" date="2018" name="Science">
        <title>The opium poppy genome and morphinan production.</title>
        <authorList>
            <person name="Guo L."/>
            <person name="Winzer T."/>
            <person name="Yang X."/>
            <person name="Li Y."/>
            <person name="Ning Z."/>
            <person name="He Z."/>
            <person name="Teodor R."/>
            <person name="Lu Y."/>
            <person name="Bowser T.A."/>
            <person name="Graham I.A."/>
            <person name="Ye K."/>
        </authorList>
    </citation>
    <scope>NUCLEOTIDE SEQUENCE [LARGE SCALE GENOMIC DNA]</scope>
    <source>
        <strain evidence="8">cv. HN1</strain>
        <tissue evidence="7">Leaves</tissue>
    </source>
</reference>
<dbReference type="AlphaFoldDB" id="A0A4Y7K7B8"/>
<evidence type="ECO:0000313" key="7">
    <source>
        <dbReference type="EMBL" id="RZC67878.1"/>
    </source>
</evidence>
<evidence type="ECO:0000256" key="2">
    <source>
        <dbReference type="ARBA" id="ARBA00007331"/>
    </source>
</evidence>
<comment type="subcellular location">
    <subcellularLocation>
        <location evidence="1">Nucleus</location>
    </subcellularLocation>
</comment>
<dbReference type="Gene3D" id="3.20.20.140">
    <property type="entry name" value="Metal-dependent hydrolases"/>
    <property type="match status" value="1"/>
</dbReference>
<evidence type="ECO:0000256" key="5">
    <source>
        <dbReference type="ARBA" id="ARBA00023242"/>
    </source>
</evidence>
<keyword evidence="3" id="KW-0819">tRNA processing</keyword>
<name>A0A4Y7K7B8_PAPSO</name>
<evidence type="ECO:0000256" key="3">
    <source>
        <dbReference type="ARBA" id="ARBA00022694"/>
    </source>
</evidence>
<dbReference type="Gramene" id="RZC67878">
    <property type="protein sequence ID" value="RZC67878"/>
    <property type="gene ID" value="C5167_011572"/>
</dbReference>
<protein>
    <submittedName>
        <fullName evidence="7">Uncharacterized protein</fullName>
    </submittedName>
</protein>
<dbReference type="GO" id="GO:0003723">
    <property type="term" value="F:RNA binding"/>
    <property type="evidence" value="ECO:0007669"/>
    <property type="project" value="TreeGrafter"/>
</dbReference>
<dbReference type="FunFam" id="3.20.20.140:FF:000044">
    <property type="entry name" value="Polymerase/histidinol phosphatase-like protein"/>
    <property type="match status" value="1"/>
</dbReference>
<keyword evidence="8" id="KW-1185">Reference proteome</keyword>
<accession>A0A4Y7K7B8</accession>
<evidence type="ECO:0000313" key="8">
    <source>
        <dbReference type="Proteomes" id="UP000316621"/>
    </source>
</evidence>
<dbReference type="Proteomes" id="UP000316621">
    <property type="component" value="Chromosome 6"/>
</dbReference>
<dbReference type="InterPro" id="IPR002738">
    <property type="entry name" value="RNase_P_p30"/>
</dbReference>
<evidence type="ECO:0000256" key="6">
    <source>
        <dbReference type="SAM" id="MobiDB-lite"/>
    </source>
</evidence>
<dbReference type="PANTHER" id="PTHR13031:SF0">
    <property type="entry name" value="RIBONUCLEASE P PROTEIN SUBUNIT P30"/>
    <property type="match status" value="1"/>
</dbReference>
<organism evidence="7 8">
    <name type="scientific">Papaver somniferum</name>
    <name type="common">Opium poppy</name>
    <dbReference type="NCBI Taxonomy" id="3469"/>
    <lineage>
        <taxon>Eukaryota</taxon>
        <taxon>Viridiplantae</taxon>
        <taxon>Streptophyta</taxon>
        <taxon>Embryophyta</taxon>
        <taxon>Tracheophyta</taxon>
        <taxon>Spermatophyta</taxon>
        <taxon>Magnoliopsida</taxon>
        <taxon>Ranunculales</taxon>
        <taxon>Papaveraceae</taxon>
        <taxon>Papaveroideae</taxon>
        <taxon>Papaver</taxon>
    </lineage>
</organism>
<dbReference type="GO" id="GO:0008033">
    <property type="term" value="P:tRNA processing"/>
    <property type="evidence" value="ECO:0007669"/>
    <property type="project" value="UniProtKB-KW"/>
</dbReference>
<dbReference type="STRING" id="3469.A0A4Y7K7B8"/>
<keyword evidence="4" id="KW-0378">Hydrolase</keyword>
<feature type="region of interest" description="Disordered" evidence="6">
    <location>
        <begin position="340"/>
        <end position="369"/>
    </location>
</feature>
<dbReference type="OMA" id="FPFPFKR"/>
<gene>
    <name evidence="7" type="ORF">C5167_011572</name>
</gene>
<evidence type="ECO:0000256" key="4">
    <source>
        <dbReference type="ARBA" id="ARBA00022801"/>
    </source>
</evidence>
<sequence length="641" mass="70233">MVFFDFNVPYLEPEKTDSNGKKNTRLKIAVKAMELGYSGVAYNRCMKGVMSDNDRCTIYLFPLSSLLKVSPTLSDSVKFHRELLKVPLNTPFRQYTRLTVTVENIVQAGVLNSGNPVLKTYDLVAVKPLNQTVFDHVCRVSEVDLIAIDFSERLPFRLKLPMVKAAIERGIYFEITYSHLISDIQARRQIVTNAKLLVDWTRGKNIIFTSGASSVNELRGPYDVANLSSLLGLSMERAKAATSKNCRALIARALRKKQFYKGAIRVEKIPSCQRVDAKEPWFPDCNNWDEISSGEGDIQLDDIAKFFAASSKVPKTSKAIDFVSVIKDLPSHGMRFNDWLPAGGNKSQLQEDTPISDAKSYESPDMDKISKHPDGPEVVPFSHPKSLFSTCVEHQTPSTHILSTDGTQGETTSIFCEEPVSLDKVYEVPDAAEIVPHDTPSQDCISIIDVDLMLPDNVVSGLSSVGVSGTSFSCQANPVGPVSVGSTLTPEDHVHTTIVDDLVFPMETAPGLSTSKESDSLPQIGNSEILNSSDDATGAHAVNMEKIISETGEGKQIDLVAAGCDMPIVLGELEEIQNSCDAKVLLADDKPVECHTNMQVDAALFADEVSQKNSFVEMERHAQEGVIEMSSRARDESTSGT</sequence>
<proteinExistence type="inferred from homology"/>
<dbReference type="GO" id="GO:0016787">
    <property type="term" value="F:hydrolase activity"/>
    <property type="evidence" value="ECO:0007669"/>
    <property type="project" value="UniProtKB-KW"/>
</dbReference>
<dbReference type="Pfam" id="PF01876">
    <property type="entry name" value="RNase_P_p30"/>
    <property type="match status" value="1"/>
</dbReference>
<dbReference type="SUPFAM" id="SSF89550">
    <property type="entry name" value="PHP domain-like"/>
    <property type="match status" value="1"/>
</dbReference>
<evidence type="ECO:0000256" key="1">
    <source>
        <dbReference type="ARBA" id="ARBA00004123"/>
    </source>
</evidence>
<dbReference type="PANTHER" id="PTHR13031">
    <property type="entry name" value="RIBONUCLEASE P SUBUNIT P30"/>
    <property type="match status" value="1"/>
</dbReference>
<keyword evidence="5" id="KW-0539">Nucleus</keyword>